<reference evidence="1 2" key="2">
    <citation type="journal article" date="2017" name="Front. Plant Sci.">
        <title>Gene Classification and Mining of Molecular Markers Useful in Red Clover (Trifolium pratense) Breeding.</title>
        <authorList>
            <person name="Istvanek J."/>
            <person name="Dluhosova J."/>
            <person name="Dluhos P."/>
            <person name="Patkova L."/>
            <person name="Nedelnik J."/>
            <person name="Repkova J."/>
        </authorList>
    </citation>
    <scope>NUCLEOTIDE SEQUENCE [LARGE SCALE GENOMIC DNA]</scope>
    <source>
        <strain evidence="2">cv. Tatra</strain>
        <tissue evidence="1">Young leaves</tissue>
    </source>
</reference>
<organism evidence="1 2">
    <name type="scientific">Trifolium pratense</name>
    <name type="common">Red clover</name>
    <dbReference type="NCBI Taxonomy" id="57577"/>
    <lineage>
        <taxon>Eukaryota</taxon>
        <taxon>Viridiplantae</taxon>
        <taxon>Streptophyta</taxon>
        <taxon>Embryophyta</taxon>
        <taxon>Tracheophyta</taxon>
        <taxon>Spermatophyta</taxon>
        <taxon>Magnoliopsida</taxon>
        <taxon>eudicotyledons</taxon>
        <taxon>Gunneridae</taxon>
        <taxon>Pentapetalae</taxon>
        <taxon>rosids</taxon>
        <taxon>fabids</taxon>
        <taxon>Fabales</taxon>
        <taxon>Fabaceae</taxon>
        <taxon>Papilionoideae</taxon>
        <taxon>50 kb inversion clade</taxon>
        <taxon>NPAAA clade</taxon>
        <taxon>Hologalegina</taxon>
        <taxon>IRL clade</taxon>
        <taxon>Trifolieae</taxon>
        <taxon>Trifolium</taxon>
    </lineage>
</organism>
<comment type="caution">
    <text evidence="1">The sequence shown here is derived from an EMBL/GenBank/DDBJ whole genome shotgun (WGS) entry which is preliminary data.</text>
</comment>
<feature type="non-terminal residue" evidence="1">
    <location>
        <position position="24"/>
    </location>
</feature>
<protein>
    <submittedName>
        <fullName evidence="1">Uncharacterized protein</fullName>
    </submittedName>
</protein>
<name>A0A2K3M4B0_TRIPR</name>
<reference evidence="1 2" key="1">
    <citation type="journal article" date="2014" name="Am. J. Bot.">
        <title>Genome assembly and annotation for red clover (Trifolium pratense; Fabaceae).</title>
        <authorList>
            <person name="Istvanek J."/>
            <person name="Jaros M."/>
            <person name="Krenek A."/>
            <person name="Repkova J."/>
        </authorList>
    </citation>
    <scope>NUCLEOTIDE SEQUENCE [LARGE SCALE GENOMIC DNA]</scope>
    <source>
        <strain evidence="2">cv. Tatra</strain>
        <tissue evidence="1">Young leaves</tissue>
    </source>
</reference>
<evidence type="ECO:0000313" key="2">
    <source>
        <dbReference type="Proteomes" id="UP000236291"/>
    </source>
</evidence>
<proteinExistence type="predicted"/>
<dbReference type="AlphaFoldDB" id="A0A2K3M4B0"/>
<sequence length="24" mass="2567">MAMAGLFRRLLPSIAIDFGSSQGK</sequence>
<gene>
    <name evidence="1" type="ORF">L195_g041697</name>
</gene>
<accession>A0A2K3M4B0</accession>
<dbReference type="Proteomes" id="UP000236291">
    <property type="component" value="Unassembled WGS sequence"/>
</dbReference>
<evidence type="ECO:0000313" key="1">
    <source>
        <dbReference type="EMBL" id="PNX85627.1"/>
    </source>
</evidence>
<dbReference type="EMBL" id="ASHM01049229">
    <property type="protein sequence ID" value="PNX85627.1"/>
    <property type="molecule type" value="Genomic_DNA"/>
</dbReference>